<keyword evidence="5" id="KW-0813">Transport</keyword>
<dbReference type="GO" id="GO:0015035">
    <property type="term" value="F:protein-disulfide reductase activity"/>
    <property type="evidence" value="ECO:0007669"/>
    <property type="project" value="InterPro"/>
</dbReference>
<evidence type="ECO:0000256" key="9">
    <source>
        <dbReference type="ARBA" id="ARBA00022827"/>
    </source>
</evidence>
<sequence length="491" mass="55905">MLCVKPEGIELPYKLKIFKLPFYILLLLTLVLVAQSVSFDVLLVPNINILNGLKNFDWNIFSHKLVQGPTNYVQNDYEVGYKYNGQIDMGQVVPNEAKVVHNILNLLRKTSYFNYFKVNLDVSCTLGSRTDVCSSAGAIGTATLLDMSESQQFEIKLCHVDRCSIDQVPENFRSYKPEHIVLRTSNPIELSIGQLPHCDMLGTYTDWSEAEHDTPKPVFINLSLNPPSYTGFQGAKEWNAIYEENCIKSGESCQHNEHLHRLLSGIQTSIAAFAAENYTCTNIEDAYIKRNSLPKYTYNLLHYVEKIGKYPERIYNLMYTFEFLLLSTCRLKPLLLKYASLMTCPEGEEASKLITQLLDCDFDTCKGLDVNNYYAINKCNNPLGDILAILGKISKIVDCVDCEKCRLHGKIKMTALQVALTSFCKTNHVLERNEIVALITTLDYLAESIVIVERFEERIMQRRIIYPAILLFSVVLAVTISKLIRHKNKSR</sequence>
<evidence type="ECO:0000256" key="10">
    <source>
        <dbReference type="ARBA" id="ARBA00022982"/>
    </source>
</evidence>
<keyword evidence="16" id="KW-1133">Transmembrane helix</keyword>
<protein>
    <submittedName>
        <fullName evidence="17">Endoplasmic Reticulum Oxidoreductin 1 (ERO1)</fullName>
        <ecNumber evidence="17">1.8.4.-</ecNumber>
    </submittedName>
</protein>
<proteinExistence type="inferred from homology"/>
<evidence type="ECO:0000256" key="4">
    <source>
        <dbReference type="ARBA" id="ARBA00011802"/>
    </source>
</evidence>
<evidence type="ECO:0000313" key="17">
    <source>
        <dbReference type="EMBL" id="SIO73297.1"/>
    </source>
</evidence>
<evidence type="ECO:0000256" key="14">
    <source>
        <dbReference type="ARBA" id="ARBA00023180"/>
    </source>
</evidence>
<evidence type="ECO:0000256" key="16">
    <source>
        <dbReference type="SAM" id="Phobius"/>
    </source>
</evidence>
<dbReference type="PANTHER" id="PTHR12613:SF0">
    <property type="entry name" value="ERO1-LIKE PROTEIN"/>
    <property type="match status" value="1"/>
</dbReference>
<reference evidence="17 18" key="3">
    <citation type="journal article" date="2016" name="Sci. Rep.">
        <title>Genome-wide diversity and gene expression profiling of Babesia microti isolates identify polymorphic genes that mediate host-pathogen interactions.</title>
        <authorList>
            <person name="Silva J.C."/>
            <person name="Cornillot E."/>
            <person name="McCracken C."/>
            <person name="Usmani-Brown S."/>
            <person name="Dwivedi A."/>
            <person name="Ifeonu O.O."/>
            <person name="Crabtree J."/>
            <person name="Gotia H.T."/>
            <person name="Virji A.Z."/>
            <person name="Reynes C."/>
            <person name="Colinge J."/>
            <person name="Kumar V."/>
            <person name="Lawres L."/>
            <person name="Pazzi J.E."/>
            <person name="Pablo J.V."/>
            <person name="Hung C."/>
            <person name="Brancato J."/>
            <person name="Kumari P."/>
            <person name="Orvis J."/>
            <person name="Tretina K."/>
            <person name="Chibucos M."/>
            <person name="Ott S."/>
            <person name="Sadzewicz L."/>
            <person name="Sengamalay N."/>
            <person name="Shetty A.C."/>
            <person name="Su Q."/>
            <person name="Tallon L."/>
            <person name="Fraser C.M."/>
            <person name="Frutos R."/>
            <person name="Molina D.M."/>
            <person name="Krause P.J."/>
            <person name="Ben Mamoun C."/>
        </authorList>
    </citation>
    <scope>NUCLEOTIDE SEQUENCE [LARGE SCALE GENOMIC DNA]</scope>
    <source>
        <strain evidence="17 18">RI</strain>
    </source>
</reference>
<dbReference type="GeneID" id="24423392"/>
<evidence type="ECO:0000256" key="3">
    <source>
        <dbReference type="ARBA" id="ARBA00008277"/>
    </source>
</evidence>
<dbReference type="GO" id="GO:0016972">
    <property type="term" value="F:thiol oxidase activity"/>
    <property type="evidence" value="ECO:0007669"/>
    <property type="project" value="InterPro"/>
</dbReference>
<keyword evidence="9" id="KW-0274">FAD</keyword>
<comment type="cofactor">
    <cofactor evidence="1">
        <name>FAD</name>
        <dbReference type="ChEBI" id="CHEBI:57692"/>
    </cofactor>
</comment>
<organism evidence="17 18">
    <name type="scientific">Babesia microti (strain RI)</name>
    <dbReference type="NCBI Taxonomy" id="1133968"/>
    <lineage>
        <taxon>Eukaryota</taxon>
        <taxon>Sar</taxon>
        <taxon>Alveolata</taxon>
        <taxon>Apicomplexa</taxon>
        <taxon>Aconoidasida</taxon>
        <taxon>Piroplasmida</taxon>
        <taxon>Babesiidae</taxon>
        <taxon>Babesia</taxon>
    </lineage>
</organism>
<keyword evidence="16" id="KW-0812">Transmembrane</keyword>
<reference evidence="17 18" key="2">
    <citation type="journal article" date="2013" name="PLoS ONE">
        <title>Whole genome mapping and re-organization of the nuclear and mitochondrial genomes of Babesia microti isolates.</title>
        <authorList>
            <person name="Cornillot E."/>
            <person name="Dassouli A."/>
            <person name="Garg A."/>
            <person name="Pachikara N."/>
            <person name="Randazzo S."/>
            <person name="Depoix D."/>
            <person name="Carcy B."/>
            <person name="Delbecq S."/>
            <person name="Frutos R."/>
            <person name="Silva J.C."/>
            <person name="Sutton R."/>
            <person name="Krause P.J."/>
            <person name="Mamoun C.B."/>
        </authorList>
    </citation>
    <scope>NUCLEOTIDE SEQUENCE [LARGE SCALE GENOMIC DNA]</scope>
    <source>
        <strain evidence="17 18">RI</strain>
    </source>
</reference>
<evidence type="ECO:0000256" key="15">
    <source>
        <dbReference type="ARBA" id="ARBA00023284"/>
    </source>
</evidence>
<dbReference type="EMBL" id="FO082871">
    <property type="protein sequence ID" value="SIO73297.1"/>
    <property type="molecule type" value="Genomic_DNA"/>
</dbReference>
<comment type="subunit">
    <text evidence="4">May function both as a monomer and a homodimer.</text>
</comment>
<keyword evidence="8" id="KW-0256">Endoplasmic reticulum</keyword>
<evidence type="ECO:0000313" key="18">
    <source>
        <dbReference type="Proteomes" id="UP000002899"/>
    </source>
</evidence>
<dbReference type="PANTHER" id="PTHR12613">
    <property type="entry name" value="ERO1-RELATED"/>
    <property type="match status" value="1"/>
</dbReference>
<feature type="transmembrane region" description="Helical" evidence="16">
    <location>
        <begin position="464"/>
        <end position="484"/>
    </location>
</feature>
<keyword evidence="14" id="KW-0325">Glycoprotein</keyword>
<keyword evidence="7" id="KW-0732">Signal</keyword>
<dbReference type="KEGG" id="bmic:BMR1_01G01590"/>
<keyword evidence="18" id="KW-1185">Reference proteome</keyword>
<dbReference type="GO" id="GO:0005789">
    <property type="term" value="C:endoplasmic reticulum membrane"/>
    <property type="evidence" value="ECO:0007669"/>
    <property type="project" value="UniProtKB-SubCell"/>
</dbReference>
<gene>
    <name evidence="17" type="ORF">BMR1_01G01590</name>
</gene>
<evidence type="ECO:0000256" key="6">
    <source>
        <dbReference type="ARBA" id="ARBA00022630"/>
    </source>
</evidence>
<dbReference type="AlphaFoldDB" id="A0A1N6LWP4"/>
<dbReference type="InterPro" id="IPR037192">
    <property type="entry name" value="ERO1-like_sf"/>
</dbReference>
<dbReference type="InterPro" id="IPR007266">
    <property type="entry name" value="Ero1"/>
</dbReference>
<comment type="subcellular location">
    <subcellularLocation>
        <location evidence="2">Endoplasmic reticulum membrane</location>
        <topology evidence="2">Peripheral membrane protein</topology>
        <orientation evidence="2">Lumenal side</orientation>
    </subcellularLocation>
</comment>
<keyword evidence="11 17" id="KW-0560">Oxidoreductase</keyword>
<comment type="similarity">
    <text evidence="3">Belongs to the EROs family.</text>
</comment>
<feature type="transmembrane region" description="Helical" evidence="16">
    <location>
        <begin position="20"/>
        <end position="44"/>
    </location>
</feature>
<evidence type="ECO:0000256" key="8">
    <source>
        <dbReference type="ARBA" id="ARBA00022824"/>
    </source>
</evidence>
<keyword evidence="15" id="KW-0676">Redox-active center</keyword>
<evidence type="ECO:0000256" key="5">
    <source>
        <dbReference type="ARBA" id="ARBA00022448"/>
    </source>
</evidence>
<dbReference type="GO" id="GO:0071949">
    <property type="term" value="F:FAD binding"/>
    <property type="evidence" value="ECO:0007669"/>
    <property type="project" value="InterPro"/>
</dbReference>
<dbReference type="Pfam" id="PF04137">
    <property type="entry name" value="ERO1"/>
    <property type="match status" value="1"/>
</dbReference>
<evidence type="ECO:0000256" key="13">
    <source>
        <dbReference type="ARBA" id="ARBA00023157"/>
    </source>
</evidence>
<evidence type="ECO:0000256" key="7">
    <source>
        <dbReference type="ARBA" id="ARBA00022729"/>
    </source>
</evidence>
<dbReference type="RefSeq" id="XP_012647387.2">
    <property type="nucleotide sequence ID" value="XM_012791933.2"/>
</dbReference>
<dbReference type="OrthoDB" id="269384at2759"/>
<dbReference type="Proteomes" id="UP000002899">
    <property type="component" value="Chromosome I"/>
</dbReference>
<reference evidence="17 18" key="1">
    <citation type="journal article" date="2012" name="Nucleic Acids Res.">
        <title>Sequencing of the smallest Apicomplexan genome from the human pathogen Babesia microti.</title>
        <authorList>
            <person name="Cornillot E."/>
            <person name="Hadj-Kaddour K."/>
            <person name="Dassouli A."/>
            <person name="Noel B."/>
            <person name="Ranwez V."/>
            <person name="Vacherie B."/>
            <person name="Augagneur Y."/>
            <person name="Bres V."/>
            <person name="Duclos A."/>
            <person name="Randazzo S."/>
            <person name="Carcy B."/>
            <person name="Debierre-Grockiego F."/>
            <person name="Delbecq S."/>
            <person name="Moubri-Menage K."/>
            <person name="Shams-Eldin H."/>
            <person name="Usmani-Brown S."/>
            <person name="Bringaud F."/>
            <person name="Wincker P."/>
            <person name="Vivares C.P."/>
            <person name="Schwarz R.T."/>
            <person name="Schetters T.P."/>
            <person name="Krause P.J."/>
            <person name="Gorenflot A."/>
            <person name="Berry V."/>
            <person name="Barbe V."/>
            <person name="Ben Mamoun C."/>
        </authorList>
    </citation>
    <scope>NUCLEOTIDE SEQUENCE [LARGE SCALE GENOMIC DNA]</scope>
    <source>
        <strain evidence="17 18">RI</strain>
    </source>
</reference>
<evidence type="ECO:0000256" key="11">
    <source>
        <dbReference type="ARBA" id="ARBA00023002"/>
    </source>
</evidence>
<keyword evidence="12 16" id="KW-0472">Membrane</keyword>
<evidence type="ECO:0000256" key="2">
    <source>
        <dbReference type="ARBA" id="ARBA00004367"/>
    </source>
</evidence>
<keyword evidence="13" id="KW-1015">Disulfide bond</keyword>
<keyword evidence="6" id="KW-0285">Flavoprotein</keyword>
<evidence type="ECO:0000256" key="12">
    <source>
        <dbReference type="ARBA" id="ARBA00023136"/>
    </source>
</evidence>
<dbReference type="SUPFAM" id="SSF110019">
    <property type="entry name" value="ERO1-like"/>
    <property type="match status" value="1"/>
</dbReference>
<accession>A0A1N6LWP4</accession>
<dbReference type="VEuPathDB" id="PiroplasmaDB:BMR1_01G01590"/>
<name>A0A1N6LWP4_BABMR</name>
<dbReference type="EC" id="1.8.4.-" evidence="17"/>
<evidence type="ECO:0000256" key="1">
    <source>
        <dbReference type="ARBA" id="ARBA00001974"/>
    </source>
</evidence>
<keyword evidence="10" id="KW-0249">Electron transport</keyword>
<dbReference type="GO" id="GO:0034975">
    <property type="term" value="P:protein folding in endoplasmic reticulum"/>
    <property type="evidence" value="ECO:0007669"/>
    <property type="project" value="InterPro"/>
</dbReference>